<feature type="compositionally biased region" description="Polar residues" evidence="1">
    <location>
        <begin position="154"/>
        <end position="175"/>
    </location>
</feature>
<protein>
    <submittedName>
        <fullName evidence="2">Uncharacterized protein</fullName>
    </submittedName>
</protein>
<gene>
    <name evidence="2" type="ORF">NLU13_7093</name>
</gene>
<feature type="compositionally biased region" description="Basic and acidic residues" evidence="1">
    <location>
        <begin position="141"/>
        <end position="150"/>
    </location>
</feature>
<evidence type="ECO:0000313" key="2">
    <source>
        <dbReference type="EMBL" id="KAK0385918.1"/>
    </source>
</evidence>
<evidence type="ECO:0000313" key="3">
    <source>
        <dbReference type="Proteomes" id="UP001175261"/>
    </source>
</evidence>
<keyword evidence="3" id="KW-1185">Reference proteome</keyword>
<accession>A0AA39GFW5</accession>
<feature type="compositionally biased region" description="Low complexity" evidence="1">
    <location>
        <begin position="31"/>
        <end position="42"/>
    </location>
</feature>
<feature type="compositionally biased region" description="Acidic residues" evidence="1">
    <location>
        <begin position="263"/>
        <end position="277"/>
    </location>
</feature>
<comment type="caution">
    <text evidence="2">The sequence shown here is derived from an EMBL/GenBank/DDBJ whole genome shotgun (WGS) entry which is preliminary data.</text>
</comment>
<feature type="compositionally biased region" description="Low complexity" evidence="1">
    <location>
        <begin position="64"/>
        <end position="75"/>
    </location>
</feature>
<feature type="compositionally biased region" description="Basic and acidic residues" evidence="1">
    <location>
        <begin position="205"/>
        <end position="223"/>
    </location>
</feature>
<feature type="compositionally biased region" description="Low complexity" evidence="1">
    <location>
        <begin position="113"/>
        <end position="126"/>
    </location>
</feature>
<feature type="compositionally biased region" description="Polar residues" evidence="1">
    <location>
        <begin position="248"/>
        <end position="258"/>
    </location>
</feature>
<organism evidence="2 3">
    <name type="scientific">Sarocladium strictum</name>
    <name type="common">Black bundle disease fungus</name>
    <name type="synonym">Acremonium strictum</name>
    <dbReference type="NCBI Taxonomy" id="5046"/>
    <lineage>
        <taxon>Eukaryota</taxon>
        <taxon>Fungi</taxon>
        <taxon>Dikarya</taxon>
        <taxon>Ascomycota</taxon>
        <taxon>Pezizomycotina</taxon>
        <taxon>Sordariomycetes</taxon>
        <taxon>Hypocreomycetidae</taxon>
        <taxon>Hypocreales</taxon>
        <taxon>Sarocladiaceae</taxon>
        <taxon>Sarocladium</taxon>
    </lineage>
</organism>
<feature type="region of interest" description="Disordered" evidence="1">
    <location>
        <begin position="1"/>
        <end position="315"/>
    </location>
</feature>
<proteinExistence type="predicted"/>
<dbReference type="AlphaFoldDB" id="A0AA39GFW5"/>
<feature type="compositionally biased region" description="Polar residues" evidence="1">
    <location>
        <begin position="665"/>
        <end position="677"/>
    </location>
</feature>
<dbReference type="EMBL" id="JAPDFR010000006">
    <property type="protein sequence ID" value="KAK0385918.1"/>
    <property type="molecule type" value="Genomic_DNA"/>
</dbReference>
<name>A0AA39GFW5_SARSR</name>
<reference evidence="2" key="1">
    <citation type="submission" date="2022-10" db="EMBL/GenBank/DDBJ databases">
        <title>Determination and structural analysis of whole genome sequence of Sarocladium strictum F4-1.</title>
        <authorList>
            <person name="Hu L."/>
            <person name="Jiang Y."/>
        </authorList>
    </citation>
    <scope>NUCLEOTIDE SEQUENCE</scope>
    <source>
        <strain evidence="2">F4-1</strain>
    </source>
</reference>
<feature type="compositionally biased region" description="Basic and acidic residues" evidence="1">
    <location>
        <begin position="680"/>
        <end position="695"/>
    </location>
</feature>
<feature type="compositionally biased region" description="Basic and acidic residues" evidence="1">
    <location>
        <begin position="295"/>
        <end position="309"/>
    </location>
</feature>
<evidence type="ECO:0000256" key="1">
    <source>
        <dbReference type="SAM" id="MobiDB-lite"/>
    </source>
</evidence>
<dbReference type="Proteomes" id="UP001175261">
    <property type="component" value="Unassembled WGS sequence"/>
</dbReference>
<feature type="compositionally biased region" description="Low complexity" evidence="1">
    <location>
        <begin position="1"/>
        <end position="16"/>
    </location>
</feature>
<feature type="region of interest" description="Disordered" evidence="1">
    <location>
        <begin position="662"/>
        <end position="706"/>
    </location>
</feature>
<sequence length="858" mass="91878">MADTVVAVASASTGAGPHHHRPSSSSPPPSAAAAAAAALSSPKLDSFRSDQQHPASSSRVDDIPSTASASPPAASLSEDKSAVADTSPTKLKPSTRETSPPSAEMTVAPVLSPAQTPAAATPTVAADNSKAAHAPSPSSLDSRRASHSERGPPSISTAVDNDSVATQKTTPSPTTGRKADLSLSRKPLPSASPDSEDWPPSANGHSEHLDEADRQSELEKGRNVETTLPSAGVDEPLSTHDEIVVNAGASTGSASPSRASPAELEDEDMPDAEDDEPIVSHYPKRKRTSMFQDLSEDKLENTKAGRDDSPLTPSIIEADSKPVRQTVGNAKGVILGYWRESPVPNESNKHAVIGFIDIRDRLRTRIQSVDRDGGRISSEYALAPGPGNCWVTFDKVAYSSHLVGLDSYAIKEYVRVRAGQVESTDDERIENEQTAVDIAWEKTKAFYQIEDRADLPVKASQIAHGSVVPASHLATPRTEPKRRKISGFFNAVNADTSSDVAGDSPATAHNAALALDPLKGTRPTSILIGHWKNSMVHGKPCSPEESHAVLGILGMNDMFRVKLLRQTKSGQFFEGNFPVGAGALWIPYEDVQLEDHISDLNRNEVKEYCRVRQSQIDKGESTDEVEGNQQLAAREAKNRAAILYSHKPLPPGAVPRGISELIESPASTPTELRQSSRAGLRRESRSSRYELEVTHTPRRSVQGEEAMQRANALAEHELAKAEAAQSRTNRYALNRERAAAAAAEETAHAAAAAVAATAAASGMPAPPPPTAQQMQAAAGRPRFSMSESAQRLNNVWASQEASRVRATGDDNVRMYDGVKFERKEMGPFIGKLTSPGTLIQIDGEDFVEYRVLTRPSFY</sequence>